<sequence>MAATTRDELIAITRKEYDKLAKLITQVTEAQALIKDADDTSIKDVIAHRAHWVELFLAWYADGQAGREVHFPAEGYKWNDLKRYNADLRARQMDLSWEEAVTALQQAQATLLAFIEETSEAELYGRPMEGAKNHWTPGRWAEAAGPSHFRSAAKYIRARLRKMA</sequence>
<name>A0A640VZJ9_9RHOB</name>
<gene>
    <name evidence="1" type="ORF">So717_40980</name>
</gene>
<reference evidence="1 2" key="1">
    <citation type="submission" date="2019-12" db="EMBL/GenBank/DDBJ databases">
        <title>Roseobacter cerasinus sp. nov., isolated from seawater around aquaculture.</title>
        <authorList>
            <person name="Muramatsu S."/>
            <person name="Takabe Y."/>
            <person name="Mori K."/>
            <person name="Takaichi S."/>
            <person name="Hanada S."/>
        </authorList>
    </citation>
    <scope>NUCLEOTIDE SEQUENCE [LARGE SCALE GENOMIC DNA]</scope>
    <source>
        <strain evidence="1 2">AI77</strain>
    </source>
</reference>
<dbReference type="SUPFAM" id="SSF109854">
    <property type="entry name" value="DinB/YfiT-like putative metalloenzymes"/>
    <property type="match status" value="1"/>
</dbReference>
<dbReference type="RefSeq" id="WP_159980877.1">
    <property type="nucleotide sequence ID" value="NZ_BLIV01000011.1"/>
</dbReference>
<dbReference type="PANTHER" id="PTHR40658">
    <property type="match status" value="1"/>
</dbReference>
<organism evidence="1 2">
    <name type="scientific">Roseobacter cerasinus</name>
    <dbReference type="NCBI Taxonomy" id="2602289"/>
    <lineage>
        <taxon>Bacteria</taxon>
        <taxon>Pseudomonadati</taxon>
        <taxon>Pseudomonadota</taxon>
        <taxon>Alphaproteobacteria</taxon>
        <taxon>Rhodobacterales</taxon>
        <taxon>Roseobacteraceae</taxon>
        <taxon>Roseobacter</taxon>
    </lineage>
</organism>
<proteinExistence type="predicted"/>
<keyword evidence="2" id="KW-1185">Reference proteome</keyword>
<accession>A0A640VZJ9</accession>
<evidence type="ECO:0008006" key="3">
    <source>
        <dbReference type="Google" id="ProtNLM"/>
    </source>
</evidence>
<dbReference type="InterPro" id="IPR012550">
    <property type="entry name" value="DUF1706"/>
</dbReference>
<protein>
    <recommendedName>
        <fullName evidence="3">ClbS/DfsB family four-helix bundle protein</fullName>
    </recommendedName>
</protein>
<dbReference type="Proteomes" id="UP000436522">
    <property type="component" value="Unassembled WGS sequence"/>
</dbReference>
<dbReference type="OrthoDB" id="5347938at2"/>
<dbReference type="EMBL" id="BLIV01000011">
    <property type="protein sequence ID" value="GFE52345.1"/>
    <property type="molecule type" value="Genomic_DNA"/>
</dbReference>
<evidence type="ECO:0000313" key="1">
    <source>
        <dbReference type="EMBL" id="GFE52345.1"/>
    </source>
</evidence>
<evidence type="ECO:0000313" key="2">
    <source>
        <dbReference type="Proteomes" id="UP000436522"/>
    </source>
</evidence>
<dbReference type="Gene3D" id="1.20.120.450">
    <property type="entry name" value="dinb family like domain"/>
    <property type="match status" value="1"/>
</dbReference>
<dbReference type="InterPro" id="IPR034660">
    <property type="entry name" value="DinB/YfiT-like"/>
</dbReference>
<dbReference type="PANTHER" id="PTHR40658:SF4">
    <property type="entry name" value="HYPOTHETICAL CYTOSOLIC PROTEIN"/>
    <property type="match status" value="1"/>
</dbReference>
<dbReference type="Pfam" id="PF08020">
    <property type="entry name" value="DUF1706"/>
    <property type="match status" value="1"/>
</dbReference>
<dbReference type="AlphaFoldDB" id="A0A640VZJ9"/>
<comment type="caution">
    <text evidence="1">The sequence shown here is derived from an EMBL/GenBank/DDBJ whole genome shotgun (WGS) entry which is preliminary data.</text>
</comment>